<keyword evidence="9" id="KW-1185">Reference proteome</keyword>
<comment type="subcellular location">
    <subcellularLocation>
        <location evidence="1">Membrane</location>
        <topology evidence="1">Peripheral membrane protein</topology>
    </subcellularLocation>
</comment>
<keyword evidence="3" id="KW-0479">Metal-binding</keyword>
<evidence type="ECO:0000256" key="3">
    <source>
        <dbReference type="ARBA" id="ARBA00022723"/>
    </source>
</evidence>
<organism evidence="8 9">
    <name type="scientific">Solanum commersonii</name>
    <name type="common">Commerson's wild potato</name>
    <name type="synonym">Commerson's nightshade</name>
    <dbReference type="NCBI Taxonomy" id="4109"/>
    <lineage>
        <taxon>Eukaryota</taxon>
        <taxon>Viridiplantae</taxon>
        <taxon>Streptophyta</taxon>
        <taxon>Embryophyta</taxon>
        <taxon>Tracheophyta</taxon>
        <taxon>Spermatophyta</taxon>
        <taxon>Magnoliopsida</taxon>
        <taxon>eudicotyledons</taxon>
        <taxon>Gunneridae</taxon>
        <taxon>Pentapetalae</taxon>
        <taxon>asterids</taxon>
        <taxon>lamiids</taxon>
        <taxon>Solanales</taxon>
        <taxon>Solanaceae</taxon>
        <taxon>Solanoideae</taxon>
        <taxon>Solaneae</taxon>
        <taxon>Solanum</taxon>
    </lineage>
</organism>
<dbReference type="Proteomes" id="UP000824120">
    <property type="component" value="Chromosome 5"/>
</dbReference>
<dbReference type="InterPro" id="IPR036163">
    <property type="entry name" value="HMA_dom_sf"/>
</dbReference>
<comment type="caution">
    <text evidence="8">The sequence shown here is derived from an EMBL/GenBank/DDBJ whole genome shotgun (WGS) entry which is preliminary data.</text>
</comment>
<dbReference type="PANTHER" id="PTHR45868">
    <property type="entry name" value="HEAVY METAL-ASSOCIATED ISOPRENYLATED PLANT PROTEIN 33-RELATED"/>
    <property type="match status" value="1"/>
</dbReference>
<feature type="domain" description="HMA" evidence="7">
    <location>
        <begin position="46"/>
        <end position="109"/>
    </location>
</feature>
<evidence type="ECO:0000256" key="6">
    <source>
        <dbReference type="SAM" id="MobiDB-lite"/>
    </source>
</evidence>
<gene>
    <name evidence="8" type="ORF">H5410_025469</name>
</gene>
<dbReference type="EMBL" id="JACXVP010000005">
    <property type="protein sequence ID" value="KAG5603977.1"/>
    <property type="molecule type" value="Genomic_DNA"/>
</dbReference>
<dbReference type="GO" id="GO:0016020">
    <property type="term" value="C:membrane"/>
    <property type="evidence" value="ECO:0007669"/>
    <property type="project" value="UniProtKB-SubCell"/>
</dbReference>
<proteinExistence type="inferred from homology"/>
<protein>
    <recommendedName>
        <fullName evidence="7">HMA domain-containing protein</fullName>
    </recommendedName>
</protein>
<dbReference type="Gene3D" id="3.30.70.100">
    <property type="match status" value="1"/>
</dbReference>
<dbReference type="SUPFAM" id="SSF55008">
    <property type="entry name" value="HMA, heavy metal-associated domain"/>
    <property type="match status" value="1"/>
</dbReference>
<dbReference type="GO" id="GO:0009626">
    <property type="term" value="P:plant-type hypersensitive response"/>
    <property type="evidence" value="ECO:0007669"/>
    <property type="project" value="UniProtKB-KW"/>
</dbReference>
<evidence type="ECO:0000313" key="8">
    <source>
        <dbReference type="EMBL" id="KAG5603977.1"/>
    </source>
</evidence>
<name>A0A9J5YTV6_SOLCO</name>
<evidence type="ECO:0000256" key="4">
    <source>
        <dbReference type="ARBA" id="ARBA00023289"/>
    </source>
</evidence>
<accession>A0A9J5YTV6</accession>
<evidence type="ECO:0000256" key="5">
    <source>
        <dbReference type="ARBA" id="ARBA00024045"/>
    </source>
</evidence>
<evidence type="ECO:0000259" key="7">
    <source>
        <dbReference type="PROSITE" id="PS50846"/>
    </source>
</evidence>
<dbReference type="InterPro" id="IPR006121">
    <property type="entry name" value="HMA_dom"/>
</dbReference>
<dbReference type="AlphaFoldDB" id="A0A9J5YTV6"/>
<keyword evidence="2" id="KW-0488">Methylation</keyword>
<comment type="similarity">
    <text evidence="5">Belongs to the HIPP family.</text>
</comment>
<dbReference type="Pfam" id="PF00403">
    <property type="entry name" value="HMA"/>
    <property type="match status" value="1"/>
</dbReference>
<keyword evidence="4" id="KW-0636">Prenylation</keyword>
<dbReference type="PROSITE" id="PS50846">
    <property type="entry name" value="HMA_2"/>
    <property type="match status" value="1"/>
</dbReference>
<evidence type="ECO:0000256" key="1">
    <source>
        <dbReference type="ARBA" id="ARBA00004170"/>
    </source>
</evidence>
<feature type="non-terminal residue" evidence="8">
    <location>
        <position position="1"/>
    </location>
</feature>
<dbReference type="GO" id="GO:0046872">
    <property type="term" value="F:metal ion binding"/>
    <property type="evidence" value="ECO:0007669"/>
    <property type="project" value="UniProtKB-KW"/>
</dbReference>
<feature type="compositionally biased region" description="Polar residues" evidence="6">
    <location>
        <begin position="112"/>
        <end position="125"/>
    </location>
</feature>
<sequence>LTLNHIISQFRVKANSLYSFASFYTSPFSLAFEDMTKDEDFKLLKIQTCELRVNIHCDGCKQKVKKLLQRIEGVYQVNIDFEHQKVTVYGSVDSGTLIKRLVKAHKHAELWSPNNTNQAQKQQNPNCIKDNNKNKQNQKQQGIIKNQHQQKFNLLPEEIVDYLDEDDDEDDDGYPEEGMRFVRDGARQMAILRQQQQQAEANNKKAMAAAIANGKVNNNNVAVHGKKTGPIQNMPMKANPGSGGIDQRTINAMKMNMNNAASAVQLGPNVNLNEAAKMGMVGAKDLNAMMNLAGFNGNNNNGTTTTTTTNNNNNNNNIAAFLNANGFQGHQNNAIPGSLSTGGHHHPSSASMLMNMNNGGQQQQFNPSQMLMNFQNRHAMQHQQQQPQMMYNRSPLVPPATGYYYNNTNNNYGQVPYTTYADPYYYTSAAANADQSATNTHMFSDENPSSCSIM</sequence>
<dbReference type="OrthoDB" id="689350at2759"/>
<reference evidence="8 9" key="1">
    <citation type="submission" date="2020-09" db="EMBL/GenBank/DDBJ databases">
        <title>De no assembly of potato wild relative species, Solanum commersonii.</title>
        <authorList>
            <person name="Cho K."/>
        </authorList>
    </citation>
    <scope>NUCLEOTIDE SEQUENCE [LARGE SCALE GENOMIC DNA]</scope>
    <source>
        <strain evidence="8">LZ3.2</strain>
        <tissue evidence="8">Leaf</tissue>
    </source>
</reference>
<feature type="region of interest" description="Disordered" evidence="6">
    <location>
        <begin position="112"/>
        <end position="148"/>
    </location>
</feature>
<feature type="compositionally biased region" description="Low complexity" evidence="6">
    <location>
        <begin position="126"/>
        <end position="148"/>
    </location>
</feature>
<dbReference type="FunFam" id="3.30.70.100:FF:000008">
    <property type="entry name" value="Copper transport protein ATOX1"/>
    <property type="match status" value="1"/>
</dbReference>
<dbReference type="PANTHER" id="PTHR45868:SF19">
    <property type="entry name" value="HEAVY METAL-ASSOCIATED ISOPRENYLATED PLANT PROTEIN 37"/>
    <property type="match status" value="1"/>
</dbReference>
<evidence type="ECO:0000313" key="9">
    <source>
        <dbReference type="Proteomes" id="UP000824120"/>
    </source>
</evidence>
<keyword evidence="4" id="KW-0449">Lipoprotein</keyword>
<evidence type="ECO:0000256" key="2">
    <source>
        <dbReference type="ARBA" id="ARBA00022481"/>
    </source>
</evidence>
<dbReference type="CDD" id="cd00371">
    <property type="entry name" value="HMA"/>
    <property type="match status" value="1"/>
</dbReference>